<reference evidence="1" key="1">
    <citation type="submission" date="2020-05" db="EMBL/GenBank/DDBJ databases">
        <title>Mycena genomes resolve the evolution of fungal bioluminescence.</title>
        <authorList>
            <person name="Tsai I.J."/>
        </authorList>
    </citation>
    <scope>NUCLEOTIDE SEQUENCE</scope>
    <source>
        <strain evidence="1">160909Yilan</strain>
    </source>
</reference>
<gene>
    <name evidence="1" type="ORF">MSAN_02055600</name>
</gene>
<keyword evidence="2" id="KW-1185">Reference proteome</keyword>
<protein>
    <submittedName>
        <fullName evidence="1">Uncharacterized protein</fullName>
    </submittedName>
</protein>
<comment type="caution">
    <text evidence="1">The sequence shown here is derived from an EMBL/GenBank/DDBJ whole genome shotgun (WGS) entry which is preliminary data.</text>
</comment>
<dbReference type="Proteomes" id="UP000623467">
    <property type="component" value="Unassembled WGS sequence"/>
</dbReference>
<evidence type="ECO:0000313" key="1">
    <source>
        <dbReference type="EMBL" id="KAF7341585.1"/>
    </source>
</evidence>
<dbReference type="AlphaFoldDB" id="A0A8H6XJQ3"/>
<organism evidence="1 2">
    <name type="scientific">Mycena sanguinolenta</name>
    <dbReference type="NCBI Taxonomy" id="230812"/>
    <lineage>
        <taxon>Eukaryota</taxon>
        <taxon>Fungi</taxon>
        <taxon>Dikarya</taxon>
        <taxon>Basidiomycota</taxon>
        <taxon>Agaricomycotina</taxon>
        <taxon>Agaricomycetes</taxon>
        <taxon>Agaricomycetidae</taxon>
        <taxon>Agaricales</taxon>
        <taxon>Marasmiineae</taxon>
        <taxon>Mycenaceae</taxon>
        <taxon>Mycena</taxon>
    </lineage>
</organism>
<sequence length="196" mass="20984">MRQLLLLIYVPLPDSSSANANNTTLYGCPLHLDPQLSQHLFSICTQTSLHCAKIQIQARLLASRAEANLPLTMSSVPPKAARIDAVPYNACLSCRILVFAALYCSASSVVVLLDGSFSVLSPSTPLTRLAGAEYRATNRHNQYQTLSMYSNWLGCRCTMLGVIARRSADAGAALGDGMRATGRGGIADSIQVDVPQ</sequence>
<dbReference type="EMBL" id="JACAZH010000027">
    <property type="protein sequence ID" value="KAF7341585.1"/>
    <property type="molecule type" value="Genomic_DNA"/>
</dbReference>
<name>A0A8H6XJQ3_9AGAR</name>
<evidence type="ECO:0000313" key="2">
    <source>
        <dbReference type="Proteomes" id="UP000623467"/>
    </source>
</evidence>
<dbReference type="PROSITE" id="PS51257">
    <property type="entry name" value="PROKAR_LIPOPROTEIN"/>
    <property type="match status" value="1"/>
</dbReference>
<proteinExistence type="predicted"/>
<accession>A0A8H6XJQ3</accession>